<reference evidence="2" key="1">
    <citation type="journal article" date="2005" name="PLoS Biol.">
        <title>The genomes of Oryza sativa: a history of duplications.</title>
        <authorList>
            <person name="Yu J."/>
            <person name="Wang J."/>
            <person name="Lin W."/>
            <person name="Li S."/>
            <person name="Li H."/>
            <person name="Zhou J."/>
            <person name="Ni P."/>
            <person name="Dong W."/>
            <person name="Hu S."/>
            <person name="Zeng C."/>
            <person name="Zhang J."/>
            <person name="Zhang Y."/>
            <person name="Li R."/>
            <person name="Xu Z."/>
            <person name="Li S."/>
            <person name="Li X."/>
            <person name="Zheng H."/>
            <person name="Cong L."/>
            <person name="Lin L."/>
            <person name="Yin J."/>
            <person name="Geng J."/>
            <person name="Li G."/>
            <person name="Shi J."/>
            <person name="Liu J."/>
            <person name="Lv H."/>
            <person name="Li J."/>
            <person name="Wang J."/>
            <person name="Deng Y."/>
            <person name="Ran L."/>
            <person name="Shi X."/>
            <person name="Wang X."/>
            <person name="Wu Q."/>
            <person name="Li C."/>
            <person name="Ren X."/>
            <person name="Wang J."/>
            <person name="Wang X."/>
            <person name="Li D."/>
            <person name="Liu D."/>
            <person name="Zhang X."/>
            <person name="Ji Z."/>
            <person name="Zhao W."/>
            <person name="Sun Y."/>
            <person name="Zhang Z."/>
            <person name="Bao J."/>
            <person name="Han Y."/>
            <person name="Dong L."/>
            <person name="Ji J."/>
            <person name="Chen P."/>
            <person name="Wu S."/>
            <person name="Liu J."/>
            <person name="Xiao Y."/>
            <person name="Bu D."/>
            <person name="Tan J."/>
            <person name="Yang L."/>
            <person name="Ye C."/>
            <person name="Zhang J."/>
            <person name="Xu J."/>
            <person name="Zhou Y."/>
            <person name="Yu Y."/>
            <person name="Zhang B."/>
            <person name="Zhuang S."/>
            <person name="Wei H."/>
            <person name="Liu B."/>
            <person name="Lei M."/>
            <person name="Yu H."/>
            <person name="Li Y."/>
            <person name="Xu H."/>
            <person name="Wei S."/>
            <person name="He X."/>
            <person name="Fang L."/>
            <person name="Zhang Z."/>
            <person name="Zhang Y."/>
            <person name="Huang X."/>
            <person name="Su Z."/>
            <person name="Tong W."/>
            <person name="Li J."/>
            <person name="Tong Z."/>
            <person name="Li S."/>
            <person name="Ye J."/>
            <person name="Wang L."/>
            <person name="Fang L."/>
            <person name="Lei T."/>
            <person name="Chen C."/>
            <person name="Chen H."/>
            <person name="Xu Z."/>
            <person name="Li H."/>
            <person name="Huang H."/>
            <person name="Zhang F."/>
            <person name="Xu H."/>
            <person name="Li N."/>
            <person name="Zhao C."/>
            <person name="Li S."/>
            <person name="Dong L."/>
            <person name="Huang Y."/>
            <person name="Li L."/>
            <person name="Xi Y."/>
            <person name="Qi Q."/>
            <person name="Li W."/>
            <person name="Zhang B."/>
            <person name="Hu W."/>
            <person name="Zhang Y."/>
            <person name="Tian X."/>
            <person name="Jiao Y."/>
            <person name="Liang X."/>
            <person name="Jin J."/>
            <person name="Gao L."/>
            <person name="Zheng W."/>
            <person name="Hao B."/>
            <person name="Liu S."/>
            <person name="Wang W."/>
            <person name="Yuan L."/>
            <person name="Cao M."/>
            <person name="McDermott J."/>
            <person name="Samudrala R."/>
            <person name="Wang J."/>
            <person name="Wong G.K."/>
            <person name="Yang H."/>
        </authorList>
    </citation>
    <scope>NUCLEOTIDE SEQUENCE [LARGE SCALE GENOMIC DNA]</scope>
</reference>
<dbReference type="Proteomes" id="UP000007752">
    <property type="component" value="Chromosome 7"/>
</dbReference>
<reference evidence="2" key="2">
    <citation type="submission" date="2008-12" db="EMBL/GenBank/DDBJ databases">
        <title>Improved gene annotation of the rice (Oryza sativa) genomes.</title>
        <authorList>
            <person name="Wang J."/>
            <person name="Li R."/>
            <person name="Fan W."/>
            <person name="Huang Q."/>
            <person name="Zhang J."/>
            <person name="Zhou Y."/>
            <person name="Hu Y."/>
            <person name="Zi S."/>
            <person name="Li J."/>
            <person name="Ni P."/>
            <person name="Zheng H."/>
            <person name="Zhang Y."/>
            <person name="Zhao M."/>
            <person name="Hao Q."/>
            <person name="McDermott J."/>
            <person name="Samudrala R."/>
            <person name="Kristiansen K."/>
            <person name="Wong G.K.-S."/>
        </authorList>
    </citation>
    <scope>NUCLEOTIDE SEQUENCE</scope>
</reference>
<evidence type="ECO:0000256" key="1">
    <source>
        <dbReference type="SAM" id="MobiDB-lite"/>
    </source>
</evidence>
<feature type="compositionally biased region" description="Basic and acidic residues" evidence="1">
    <location>
        <begin position="68"/>
        <end position="82"/>
    </location>
</feature>
<evidence type="ECO:0000313" key="2">
    <source>
        <dbReference type="EMBL" id="EEE67458.1"/>
    </source>
</evidence>
<organism evidence="2">
    <name type="scientific">Oryza sativa subsp. japonica</name>
    <name type="common">Rice</name>
    <dbReference type="NCBI Taxonomy" id="39947"/>
    <lineage>
        <taxon>Eukaryota</taxon>
        <taxon>Viridiplantae</taxon>
        <taxon>Streptophyta</taxon>
        <taxon>Embryophyta</taxon>
        <taxon>Tracheophyta</taxon>
        <taxon>Spermatophyta</taxon>
        <taxon>Magnoliopsida</taxon>
        <taxon>Liliopsida</taxon>
        <taxon>Poales</taxon>
        <taxon>Poaceae</taxon>
        <taxon>BOP clade</taxon>
        <taxon>Oryzoideae</taxon>
        <taxon>Oryzeae</taxon>
        <taxon>Oryzinae</taxon>
        <taxon>Oryza</taxon>
        <taxon>Oryza sativa</taxon>
    </lineage>
</organism>
<dbReference type="AlphaFoldDB" id="B9FY21"/>
<sequence>MLSLSNTTATRSRRRLGAGAARPPLSSSSVARPRRRCLRGPLSGRRRLPPPPRRRCLRRPSRSAAVFRRIEKEPGEGGRKRV</sequence>
<proteinExistence type="predicted"/>
<feature type="region of interest" description="Disordered" evidence="1">
    <location>
        <begin position="1"/>
        <end position="82"/>
    </location>
</feature>
<feature type="compositionally biased region" description="Basic residues" evidence="1">
    <location>
        <begin position="32"/>
        <end position="61"/>
    </location>
</feature>
<name>B9FY21_ORYSJ</name>
<dbReference type="EMBL" id="CM000144">
    <property type="protein sequence ID" value="EEE67458.1"/>
    <property type="molecule type" value="Genomic_DNA"/>
</dbReference>
<gene>
    <name evidence="2" type="ORF">OsJ_24847</name>
</gene>
<protein>
    <submittedName>
        <fullName evidence="2">Uncharacterized protein</fullName>
    </submittedName>
</protein>
<accession>B9FY21</accession>